<feature type="domain" description="Acyl-CoA dehydrogenase/oxidase C-terminal" evidence="4">
    <location>
        <begin position="50"/>
        <end position="102"/>
    </location>
</feature>
<gene>
    <name evidence="5" type="ORF">HCU74_00625</name>
</gene>
<dbReference type="PANTHER" id="PTHR43884">
    <property type="entry name" value="ACYL-COA DEHYDROGENASE"/>
    <property type="match status" value="1"/>
</dbReference>
<evidence type="ECO:0000313" key="5">
    <source>
        <dbReference type="EMBL" id="NKI15909.1"/>
    </source>
</evidence>
<dbReference type="Gene3D" id="1.20.140.10">
    <property type="entry name" value="Butyryl-CoA Dehydrogenase, subunit A, domain 3"/>
    <property type="match status" value="1"/>
</dbReference>
<evidence type="ECO:0000256" key="3">
    <source>
        <dbReference type="ARBA" id="ARBA00023002"/>
    </source>
</evidence>
<comment type="caution">
    <text evidence="5">The sequence shown here is derived from an EMBL/GenBank/DDBJ whole genome shotgun (WGS) entry which is preliminary data.</text>
</comment>
<dbReference type="Gene3D" id="2.40.110.10">
    <property type="entry name" value="Butyryl-CoA Dehydrogenase, subunit A, domain 2"/>
    <property type="match status" value="1"/>
</dbReference>
<dbReference type="EMBL" id="JAAWWK010000001">
    <property type="protein sequence ID" value="NKI15909.1"/>
    <property type="molecule type" value="Genomic_DNA"/>
</dbReference>
<evidence type="ECO:0000256" key="2">
    <source>
        <dbReference type="ARBA" id="ARBA00022827"/>
    </source>
</evidence>
<evidence type="ECO:0000313" key="6">
    <source>
        <dbReference type="Proteomes" id="UP000765845"/>
    </source>
</evidence>
<dbReference type="SUPFAM" id="SSF47203">
    <property type="entry name" value="Acyl-CoA dehydrogenase C-terminal domain-like"/>
    <property type="match status" value="1"/>
</dbReference>
<keyword evidence="3" id="KW-0560">Oxidoreductase</keyword>
<dbReference type="Pfam" id="PF00441">
    <property type="entry name" value="Acyl-CoA_dh_1"/>
    <property type="match status" value="1"/>
</dbReference>
<reference evidence="5 6" key="1">
    <citation type="submission" date="2020-04" db="EMBL/GenBank/DDBJ databases">
        <authorList>
            <person name="Yoon J."/>
        </authorList>
    </citation>
    <scope>NUCLEOTIDE SEQUENCE [LARGE SCALE GENOMIC DNA]</scope>
    <source>
        <strain evidence="5 6">KMU-166</strain>
    </source>
</reference>
<protein>
    <recommendedName>
        <fullName evidence="4">Acyl-CoA dehydrogenase/oxidase C-terminal domain-containing protein</fullName>
    </recommendedName>
</protein>
<evidence type="ECO:0000259" key="4">
    <source>
        <dbReference type="Pfam" id="PF00441"/>
    </source>
</evidence>
<dbReference type="Proteomes" id="UP000765845">
    <property type="component" value="Unassembled WGS sequence"/>
</dbReference>
<keyword evidence="2" id="KW-0274">FAD</keyword>
<dbReference type="InterPro" id="IPR036250">
    <property type="entry name" value="AcylCo_DH-like_C"/>
</dbReference>
<dbReference type="InterPro" id="IPR009075">
    <property type="entry name" value="AcylCo_DH/oxidase_C"/>
</dbReference>
<accession>A0ABX1GCB7</accession>
<dbReference type="PANTHER" id="PTHR43884:SF20">
    <property type="entry name" value="ACYL-COA DEHYDROGENASE FADE28"/>
    <property type="match status" value="1"/>
</dbReference>
<proteinExistence type="predicted"/>
<keyword evidence="1" id="KW-0285">Flavoprotein</keyword>
<organism evidence="5 6">
    <name type="scientific">Spongiibacter thalassae</name>
    <dbReference type="NCBI Taxonomy" id="2721624"/>
    <lineage>
        <taxon>Bacteria</taxon>
        <taxon>Pseudomonadati</taxon>
        <taxon>Pseudomonadota</taxon>
        <taxon>Gammaproteobacteria</taxon>
        <taxon>Cellvibrionales</taxon>
        <taxon>Spongiibacteraceae</taxon>
        <taxon>Spongiibacter</taxon>
    </lineage>
</organism>
<dbReference type="InterPro" id="IPR046373">
    <property type="entry name" value="Acyl-CoA_Oxase/DH_mid-dom_sf"/>
</dbReference>
<keyword evidence="6" id="KW-1185">Reference proteome</keyword>
<sequence>MNADGISLFLVETPKEGLQLTSYSTVDRHRAANISLDVELGPECLLTEAGQGYTILALAVDSGLLMLCAEAVEIMAALLDSTVEYTNTRKQFGVPLSTFQVLPAPAEGESRAFRSYNRRRGSSAAWRYGDDGRTHCWALCQALDCHWSAAG</sequence>
<evidence type="ECO:0000256" key="1">
    <source>
        <dbReference type="ARBA" id="ARBA00022630"/>
    </source>
</evidence>
<name>A0ABX1GCB7_9GAMM</name>